<dbReference type="EnsemblPlants" id="TuG1812G0200002573.01.T01">
    <property type="protein sequence ID" value="TuG1812G0200002573.01.T01.cds308542"/>
    <property type="gene ID" value="TuG1812G0200002573.01"/>
</dbReference>
<dbReference type="AlphaFoldDB" id="A0A8R7TGL3"/>
<evidence type="ECO:0000313" key="1">
    <source>
        <dbReference type="EnsemblPlants" id="TuG1812G0200002573.01.T01.cds308542"/>
    </source>
</evidence>
<evidence type="ECO:0000313" key="2">
    <source>
        <dbReference type="Proteomes" id="UP000015106"/>
    </source>
</evidence>
<protein>
    <submittedName>
        <fullName evidence="1">Uncharacterized protein</fullName>
    </submittedName>
</protein>
<name>A0A8R7TGL3_TRIUA</name>
<accession>A0A8R7TGL3</accession>
<organism evidence="1 2">
    <name type="scientific">Triticum urartu</name>
    <name type="common">Red wild einkorn</name>
    <name type="synonym">Crithodium urartu</name>
    <dbReference type="NCBI Taxonomy" id="4572"/>
    <lineage>
        <taxon>Eukaryota</taxon>
        <taxon>Viridiplantae</taxon>
        <taxon>Streptophyta</taxon>
        <taxon>Embryophyta</taxon>
        <taxon>Tracheophyta</taxon>
        <taxon>Spermatophyta</taxon>
        <taxon>Magnoliopsida</taxon>
        <taxon>Liliopsida</taxon>
        <taxon>Poales</taxon>
        <taxon>Poaceae</taxon>
        <taxon>BOP clade</taxon>
        <taxon>Pooideae</taxon>
        <taxon>Triticodae</taxon>
        <taxon>Triticeae</taxon>
        <taxon>Triticinae</taxon>
        <taxon>Triticum</taxon>
    </lineage>
</organism>
<proteinExistence type="predicted"/>
<reference evidence="1" key="2">
    <citation type="submission" date="2018-03" db="EMBL/GenBank/DDBJ databases">
        <title>The Triticum urartu genome reveals the dynamic nature of wheat genome evolution.</title>
        <authorList>
            <person name="Ling H."/>
            <person name="Ma B."/>
            <person name="Shi X."/>
            <person name="Liu H."/>
            <person name="Dong L."/>
            <person name="Sun H."/>
            <person name="Cao Y."/>
            <person name="Gao Q."/>
            <person name="Zheng S."/>
            <person name="Li Y."/>
            <person name="Yu Y."/>
            <person name="Du H."/>
            <person name="Qi M."/>
            <person name="Li Y."/>
            <person name="Yu H."/>
            <person name="Cui Y."/>
            <person name="Wang N."/>
            <person name="Chen C."/>
            <person name="Wu H."/>
            <person name="Zhao Y."/>
            <person name="Zhang J."/>
            <person name="Li Y."/>
            <person name="Zhou W."/>
            <person name="Zhang B."/>
            <person name="Hu W."/>
            <person name="Eijk M."/>
            <person name="Tang J."/>
            <person name="Witsenboer H."/>
            <person name="Zhao S."/>
            <person name="Li Z."/>
            <person name="Zhang A."/>
            <person name="Wang D."/>
            <person name="Liang C."/>
        </authorList>
    </citation>
    <scope>NUCLEOTIDE SEQUENCE [LARGE SCALE GENOMIC DNA]</scope>
    <source>
        <strain evidence="1">cv. G1812</strain>
    </source>
</reference>
<sequence>MKMFPIKPVSNVYMYRQNMQYAVPFLIELKPRKMQRLMIVTESVVPSILFA</sequence>
<dbReference type="Proteomes" id="UP000015106">
    <property type="component" value="Chromosome 2"/>
</dbReference>
<reference evidence="2" key="1">
    <citation type="journal article" date="2013" name="Nature">
        <title>Draft genome of the wheat A-genome progenitor Triticum urartu.</title>
        <authorList>
            <person name="Ling H.Q."/>
            <person name="Zhao S."/>
            <person name="Liu D."/>
            <person name="Wang J."/>
            <person name="Sun H."/>
            <person name="Zhang C."/>
            <person name="Fan H."/>
            <person name="Li D."/>
            <person name="Dong L."/>
            <person name="Tao Y."/>
            <person name="Gao C."/>
            <person name="Wu H."/>
            <person name="Li Y."/>
            <person name="Cui Y."/>
            <person name="Guo X."/>
            <person name="Zheng S."/>
            <person name="Wang B."/>
            <person name="Yu K."/>
            <person name="Liang Q."/>
            <person name="Yang W."/>
            <person name="Lou X."/>
            <person name="Chen J."/>
            <person name="Feng M."/>
            <person name="Jian J."/>
            <person name="Zhang X."/>
            <person name="Luo G."/>
            <person name="Jiang Y."/>
            <person name="Liu J."/>
            <person name="Wang Z."/>
            <person name="Sha Y."/>
            <person name="Zhang B."/>
            <person name="Wu H."/>
            <person name="Tang D."/>
            <person name="Shen Q."/>
            <person name="Xue P."/>
            <person name="Zou S."/>
            <person name="Wang X."/>
            <person name="Liu X."/>
            <person name="Wang F."/>
            <person name="Yang Y."/>
            <person name="An X."/>
            <person name="Dong Z."/>
            <person name="Zhang K."/>
            <person name="Zhang X."/>
            <person name="Luo M.C."/>
            <person name="Dvorak J."/>
            <person name="Tong Y."/>
            <person name="Wang J."/>
            <person name="Yang H."/>
            <person name="Li Z."/>
            <person name="Wang D."/>
            <person name="Zhang A."/>
            <person name="Wang J."/>
        </authorList>
    </citation>
    <scope>NUCLEOTIDE SEQUENCE</scope>
    <source>
        <strain evidence="2">cv. G1812</strain>
    </source>
</reference>
<reference evidence="1" key="3">
    <citation type="submission" date="2022-06" db="UniProtKB">
        <authorList>
            <consortium name="EnsemblPlants"/>
        </authorList>
    </citation>
    <scope>IDENTIFICATION</scope>
</reference>
<keyword evidence="2" id="KW-1185">Reference proteome</keyword>
<dbReference type="Gramene" id="TuG1812G0200002573.01.T01">
    <property type="protein sequence ID" value="TuG1812G0200002573.01.T01.cds308542"/>
    <property type="gene ID" value="TuG1812G0200002573.01"/>
</dbReference>